<dbReference type="SUPFAM" id="SSF81301">
    <property type="entry name" value="Nucleotidyltransferase"/>
    <property type="match status" value="1"/>
</dbReference>
<protein>
    <submittedName>
        <fullName evidence="1">Nucleotidyltransferase domain-containing protein</fullName>
    </submittedName>
</protein>
<proteinExistence type="predicted"/>
<dbReference type="CDD" id="cd05403">
    <property type="entry name" value="NT_KNTase_like"/>
    <property type="match status" value="1"/>
</dbReference>
<name>A0A9X1IRL6_9SPHN</name>
<dbReference type="RefSeq" id="WP_214623642.1">
    <property type="nucleotide sequence ID" value="NZ_JAHGAW010000007.1"/>
</dbReference>
<dbReference type="AlphaFoldDB" id="A0A9X1IRL6"/>
<evidence type="ECO:0000313" key="2">
    <source>
        <dbReference type="Proteomes" id="UP001138757"/>
    </source>
</evidence>
<dbReference type="InterPro" id="IPR043519">
    <property type="entry name" value="NT_sf"/>
</dbReference>
<comment type="caution">
    <text evidence="1">The sequence shown here is derived from an EMBL/GenBank/DDBJ whole genome shotgun (WGS) entry which is preliminary data.</text>
</comment>
<dbReference type="Proteomes" id="UP001138757">
    <property type="component" value="Unassembled WGS sequence"/>
</dbReference>
<dbReference type="EMBL" id="JAHGAW010000007">
    <property type="protein sequence ID" value="MBT2187558.1"/>
    <property type="molecule type" value="Genomic_DNA"/>
</dbReference>
<sequence length="249" mass="26840">MIPDPAQALALAQTAFEQCFPDASFAFAGGSIMRGEGTHFSDIDMVVIHDRLPHAHRKSFLFEGVPVEAFVHDPETLAWFVEADSRKGHPAIISVIAGGRIIGADVVSAQALQARMAARLAAGPPPLDAEQRDRLRYGITDMLDDLRGDRSMAEIMALGAALYPRLAELSLRGRGSWNGSGKWVPRMLERAEPGLRDRYETAFAALFTRGASATVIALAEQEMAPHGGPLFDGYRGDAPPFSRIAGSEA</sequence>
<keyword evidence="2" id="KW-1185">Reference proteome</keyword>
<dbReference type="Gene3D" id="3.30.460.10">
    <property type="entry name" value="Beta Polymerase, domain 2"/>
    <property type="match status" value="1"/>
</dbReference>
<evidence type="ECO:0000313" key="1">
    <source>
        <dbReference type="EMBL" id="MBT2187558.1"/>
    </source>
</evidence>
<accession>A0A9X1IRL6</accession>
<organism evidence="1 2">
    <name type="scientific">Sphingobium nicotianae</name>
    <dbReference type="NCBI Taxonomy" id="2782607"/>
    <lineage>
        <taxon>Bacteria</taxon>
        <taxon>Pseudomonadati</taxon>
        <taxon>Pseudomonadota</taxon>
        <taxon>Alphaproteobacteria</taxon>
        <taxon>Sphingomonadales</taxon>
        <taxon>Sphingomonadaceae</taxon>
        <taxon>Sphingobium</taxon>
    </lineage>
</organism>
<gene>
    <name evidence="1" type="ORF">KK488_11455</name>
</gene>
<reference evidence="1" key="1">
    <citation type="submission" date="2021-05" db="EMBL/GenBank/DDBJ databases">
        <title>Genome of Sphingobium sp. strain.</title>
        <authorList>
            <person name="Fan R."/>
        </authorList>
    </citation>
    <scope>NUCLEOTIDE SEQUENCE</scope>
    <source>
        <strain evidence="1">H33</strain>
    </source>
</reference>